<name>A0A6J5CPA2_9BURK</name>
<dbReference type="EMBL" id="CADIJZ010000043">
    <property type="protein sequence ID" value="CAB3740390.1"/>
    <property type="molecule type" value="Genomic_DNA"/>
</dbReference>
<organism evidence="1 2">
    <name type="scientific">Paraburkholderia rhynchosiae</name>
    <dbReference type="NCBI Taxonomy" id="487049"/>
    <lineage>
        <taxon>Bacteria</taxon>
        <taxon>Pseudomonadati</taxon>
        <taxon>Pseudomonadota</taxon>
        <taxon>Betaproteobacteria</taxon>
        <taxon>Burkholderiales</taxon>
        <taxon>Burkholderiaceae</taxon>
        <taxon>Paraburkholderia</taxon>
    </lineage>
</organism>
<evidence type="ECO:0000313" key="1">
    <source>
        <dbReference type="EMBL" id="CAB3740390.1"/>
    </source>
</evidence>
<accession>A0A6J5CPA2</accession>
<dbReference type="AlphaFoldDB" id="A0A6J5CPA2"/>
<protein>
    <submittedName>
        <fullName evidence="1">Uncharacterized protein</fullName>
    </submittedName>
</protein>
<gene>
    <name evidence="1" type="ORF">LMG27174_06643</name>
</gene>
<reference evidence="1 2" key="1">
    <citation type="submission" date="2020-04" db="EMBL/GenBank/DDBJ databases">
        <authorList>
            <person name="De Canck E."/>
        </authorList>
    </citation>
    <scope>NUCLEOTIDE SEQUENCE [LARGE SCALE GENOMIC DNA]</scope>
    <source>
        <strain evidence="1 2">LMG 27174</strain>
    </source>
</reference>
<proteinExistence type="predicted"/>
<sequence length="38" mass="4205">MKLADVKVEYSCGTTISDRVTLDPATGQVHLPRVFRPC</sequence>
<evidence type="ECO:0000313" key="2">
    <source>
        <dbReference type="Proteomes" id="UP000494205"/>
    </source>
</evidence>
<dbReference type="Proteomes" id="UP000494205">
    <property type="component" value="Unassembled WGS sequence"/>
</dbReference>